<feature type="signal peptide" evidence="1">
    <location>
        <begin position="1"/>
        <end position="19"/>
    </location>
</feature>
<protein>
    <submittedName>
        <fullName evidence="2">Uncharacterized protein</fullName>
    </submittedName>
</protein>
<dbReference type="HOGENOM" id="CLU_2211112_0_0_1"/>
<dbReference type="AlphaFoldDB" id="M2Y5M2"/>
<feature type="chain" id="PRO_5004029633" evidence="1">
    <location>
        <begin position="20"/>
        <end position="117"/>
    </location>
</feature>
<dbReference type="STRING" id="675120.M2Y5M2"/>
<dbReference type="EMBL" id="KB446540">
    <property type="protein sequence ID" value="EME43544.1"/>
    <property type="molecule type" value="Genomic_DNA"/>
</dbReference>
<accession>M2Y5M2</accession>
<name>M2Y5M2_DOTSN</name>
<keyword evidence="1" id="KW-0732">Signal</keyword>
<reference evidence="2 3" key="2">
    <citation type="journal article" date="2012" name="PLoS Pathog.">
        <title>Diverse lifestyles and strategies of plant pathogenesis encoded in the genomes of eighteen Dothideomycetes fungi.</title>
        <authorList>
            <person name="Ohm R.A."/>
            <person name="Feau N."/>
            <person name="Henrissat B."/>
            <person name="Schoch C.L."/>
            <person name="Horwitz B.A."/>
            <person name="Barry K.W."/>
            <person name="Condon B.J."/>
            <person name="Copeland A.C."/>
            <person name="Dhillon B."/>
            <person name="Glaser F."/>
            <person name="Hesse C.N."/>
            <person name="Kosti I."/>
            <person name="LaButti K."/>
            <person name="Lindquist E.A."/>
            <person name="Lucas S."/>
            <person name="Salamov A.A."/>
            <person name="Bradshaw R.E."/>
            <person name="Ciuffetti L."/>
            <person name="Hamelin R.C."/>
            <person name="Kema G.H.J."/>
            <person name="Lawrence C."/>
            <person name="Scott J.A."/>
            <person name="Spatafora J.W."/>
            <person name="Turgeon B.G."/>
            <person name="de Wit P.J.G.M."/>
            <person name="Zhong S."/>
            <person name="Goodwin S.B."/>
            <person name="Grigoriev I.V."/>
        </authorList>
    </citation>
    <scope>NUCLEOTIDE SEQUENCE [LARGE SCALE GENOMIC DNA]</scope>
    <source>
        <strain evidence="3">NZE10 / CBS 128990</strain>
    </source>
</reference>
<gene>
    <name evidence="2" type="ORF">DOTSEDRAFT_35785</name>
</gene>
<evidence type="ECO:0000256" key="1">
    <source>
        <dbReference type="SAM" id="SignalP"/>
    </source>
</evidence>
<reference evidence="3" key="1">
    <citation type="journal article" date="2012" name="PLoS Genet.">
        <title>The genomes of the fungal plant pathogens Cladosporium fulvum and Dothistroma septosporum reveal adaptation to different hosts and lifestyles but also signatures of common ancestry.</title>
        <authorList>
            <person name="de Wit P.J.G.M."/>
            <person name="van der Burgt A."/>
            <person name="Oekmen B."/>
            <person name="Stergiopoulos I."/>
            <person name="Abd-Elsalam K.A."/>
            <person name="Aerts A.L."/>
            <person name="Bahkali A.H."/>
            <person name="Beenen H.G."/>
            <person name="Chettri P."/>
            <person name="Cox M.P."/>
            <person name="Datema E."/>
            <person name="de Vries R.P."/>
            <person name="Dhillon B."/>
            <person name="Ganley A.R."/>
            <person name="Griffiths S.A."/>
            <person name="Guo Y."/>
            <person name="Hamelin R.C."/>
            <person name="Henrissat B."/>
            <person name="Kabir M.S."/>
            <person name="Jashni M.K."/>
            <person name="Kema G."/>
            <person name="Klaubauf S."/>
            <person name="Lapidus A."/>
            <person name="Levasseur A."/>
            <person name="Lindquist E."/>
            <person name="Mehrabi R."/>
            <person name="Ohm R.A."/>
            <person name="Owen T.J."/>
            <person name="Salamov A."/>
            <person name="Schwelm A."/>
            <person name="Schijlen E."/>
            <person name="Sun H."/>
            <person name="van den Burg H.A."/>
            <person name="van Ham R.C.H.J."/>
            <person name="Zhang S."/>
            <person name="Goodwin S.B."/>
            <person name="Grigoriev I.V."/>
            <person name="Collemare J."/>
            <person name="Bradshaw R.E."/>
        </authorList>
    </citation>
    <scope>NUCLEOTIDE SEQUENCE [LARGE SCALE GENOMIC DNA]</scope>
    <source>
        <strain evidence="3">NZE10 / CBS 128990</strain>
    </source>
</reference>
<keyword evidence="3" id="KW-1185">Reference proteome</keyword>
<sequence length="117" mass="12236">MLAPHIVAIVASIASIAVAAPAAQDNTGCTKCVDYVNDCGQSYGGCYNTCAGQVPTFAVPKCPCDDDSSDGIKRPDDCPKPQPGEVCKWLYNKCGTRYGGCYPEAGPVPSWQEPGCV</sequence>
<organism evidence="2 3">
    <name type="scientific">Dothistroma septosporum (strain NZE10 / CBS 128990)</name>
    <name type="common">Red band needle blight fungus</name>
    <name type="synonym">Mycosphaerella pini</name>
    <dbReference type="NCBI Taxonomy" id="675120"/>
    <lineage>
        <taxon>Eukaryota</taxon>
        <taxon>Fungi</taxon>
        <taxon>Dikarya</taxon>
        <taxon>Ascomycota</taxon>
        <taxon>Pezizomycotina</taxon>
        <taxon>Dothideomycetes</taxon>
        <taxon>Dothideomycetidae</taxon>
        <taxon>Mycosphaerellales</taxon>
        <taxon>Mycosphaerellaceae</taxon>
        <taxon>Dothistroma</taxon>
    </lineage>
</organism>
<proteinExistence type="predicted"/>
<dbReference type="Proteomes" id="UP000016933">
    <property type="component" value="Unassembled WGS sequence"/>
</dbReference>
<dbReference type="OMA" id="RTVCIDY"/>
<evidence type="ECO:0000313" key="2">
    <source>
        <dbReference type="EMBL" id="EME43544.1"/>
    </source>
</evidence>
<evidence type="ECO:0000313" key="3">
    <source>
        <dbReference type="Proteomes" id="UP000016933"/>
    </source>
</evidence>
<dbReference type="OrthoDB" id="691673at2759"/>